<organism evidence="10 11">
    <name type="scientific">Microbulbifer rhizosphaerae</name>
    <dbReference type="NCBI Taxonomy" id="1562603"/>
    <lineage>
        <taxon>Bacteria</taxon>
        <taxon>Pseudomonadati</taxon>
        <taxon>Pseudomonadota</taxon>
        <taxon>Gammaproteobacteria</taxon>
        <taxon>Cellvibrionales</taxon>
        <taxon>Microbulbiferaceae</taxon>
        <taxon>Microbulbifer</taxon>
    </lineage>
</organism>
<dbReference type="InterPro" id="IPR051472">
    <property type="entry name" value="T3SS_Stator/FliH"/>
</dbReference>
<keyword evidence="10" id="KW-0966">Cell projection</keyword>
<dbReference type="EMBL" id="JACHWZ010000032">
    <property type="protein sequence ID" value="MBB3063493.1"/>
    <property type="molecule type" value="Genomic_DNA"/>
</dbReference>
<dbReference type="Proteomes" id="UP000535937">
    <property type="component" value="Unassembled WGS sequence"/>
</dbReference>
<evidence type="ECO:0000256" key="1">
    <source>
        <dbReference type="ARBA" id="ARBA00003041"/>
    </source>
</evidence>
<name>A0A7W4ZB55_9GAMM</name>
<dbReference type="GO" id="GO:0015031">
    <property type="term" value="P:protein transport"/>
    <property type="evidence" value="ECO:0007669"/>
    <property type="project" value="UniProtKB-KW"/>
</dbReference>
<accession>A0A7W4ZB55</accession>
<evidence type="ECO:0000259" key="9">
    <source>
        <dbReference type="Pfam" id="PF02108"/>
    </source>
</evidence>
<evidence type="ECO:0000256" key="3">
    <source>
        <dbReference type="ARBA" id="ARBA00016507"/>
    </source>
</evidence>
<evidence type="ECO:0000313" key="10">
    <source>
        <dbReference type="EMBL" id="MBB3063493.1"/>
    </source>
</evidence>
<sequence>MNSVIRDPIIKGAKRLGVDVGSSDSIENVSTQLISEYRKEVDSIEDYREKLNAANREIEQLSGNLERQSKEIENLNEINKSLTNKLSSLNETLNNAQVEAKNTGYSEGWESAKNKCEMEYRLTAENLQGEVQAQLSVLRAVSEANWSKISEFAAEIGFEIACKLIGEEYCKANGLLAILVHSIKAVMEKQTLTIRLAPQDISRLDSIKEELKVILGRNISVVSDPAVVFGGAIIECECGRWDARLDKQLLLLKETLEYSTSSVMMDTSS</sequence>
<keyword evidence="10" id="KW-0282">Flagellum</keyword>
<dbReference type="PANTHER" id="PTHR34982:SF1">
    <property type="entry name" value="FLAGELLAR ASSEMBLY PROTEIN FLIH"/>
    <property type="match status" value="1"/>
</dbReference>
<evidence type="ECO:0000256" key="8">
    <source>
        <dbReference type="SAM" id="Coils"/>
    </source>
</evidence>
<keyword evidence="8" id="KW-0175">Coiled coil</keyword>
<keyword evidence="7" id="KW-1006">Bacterial flagellum protein export</keyword>
<reference evidence="10 11" key="1">
    <citation type="submission" date="2020-08" db="EMBL/GenBank/DDBJ databases">
        <title>Genomic Encyclopedia of Type Strains, Phase III (KMG-III): the genomes of soil and plant-associated and newly described type strains.</title>
        <authorList>
            <person name="Whitman W."/>
        </authorList>
    </citation>
    <scope>NUCLEOTIDE SEQUENCE [LARGE SCALE GENOMIC DNA]</scope>
    <source>
        <strain evidence="10 11">CECT 8799</strain>
    </source>
</reference>
<dbReference type="Pfam" id="PF02108">
    <property type="entry name" value="FliH"/>
    <property type="match status" value="1"/>
</dbReference>
<dbReference type="PANTHER" id="PTHR34982">
    <property type="entry name" value="YOP PROTEINS TRANSLOCATION PROTEIN L"/>
    <property type="match status" value="1"/>
</dbReference>
<dbReference type="GO" id="GO:0005829">
    <property type="term" value="C:cytosol"/>
    <property type="evidence" value="ECO:0007669"/>
    <property type="project" value="TreeGrafter"/>
</dbReference>
<dbReference type="GO" id="GO:0044781">
    <property type="term" value="P:bacterial-type flagellum organization"/>
    <property type="evidence" value="ECO:0007669"/>
    <property type="project" value="UniProtKB-KW"/>
</dbReference>
<feature type="domain" description="Flagellar assembly protein FliH/Type III secretion system HrpE" evidence="9">
    <location>
        <begin position="155"/>
        <end position="249"/>
    </location>
</feature>
<dbReference type="AlphaFoldDB" id="A0A7W4ZB55"/>
<comment type="function">
    <text evidence="1">Needed for flagellar regrowth and assembly.</text>
</comment>
<keyword evidence="11" id="KW-1185">Reference proteome</keyword>
<gene>
    <name evidence="10" type="ORF">FHS09_004351</name>
</gene>
<evidence type="ECO:0000313" key="11">
    <source>
        <dbReference type="Proteomes" id="UP000535937"/>
    </source>
</evidence>
<proteinExistence type="inferred from homology"/>
<feature type="coiled-coil region" evidence="8">
    <location>
        <begin position="34"/>
        <end position="99"/>
    </location>
</feature>
<evidence type="ECO:0000256" key="5">
    <source>
        <dbReference type="ARBA" id="ARBA00022795"/>
    </source>
</evidence>
<dbReference type="RefSeq" id="WP_183463725.1">
    <property type="nucleotide sequence ID" value="NZ_JACHWZ010000032.1"/>
</dbReference>
<dbReference type="InterPro" id="IPR018035">
    <property type="entry name" value="Flagellar_FliH/T3SS_HrpE"/>
</dbReference>
<keyword evidence="4" id="KW-0813">Transport</keyword>
<dbReference type="SUPFAM" id="SSF160527">
    <property type="entry name" value="V-type ATPase subunit E-like"/>
    <property type="match status" value="1"/>
</dbReference>
<evidence type="ECO:0000256" key="6">
    <source>
        <dbReference type="ARBA" id="ARBA00022927"/>
    </source>
</evidence>
<comment type="similarity">
    <text evidence="2">Belongs to the FliH family.</text>
</comment>
<keyword evidence="6" id="KW-0653">Protein transport</keyword>
<keyword evidence="10" id="KW-0969">Cilium</keyword>
<protein>
    <recommendedName>
        <fullName evidence="3">Flagellar assembly protein FliH</fullName>
    </recommendedName>
</protein>
<evidence type="ECO:0000256" key="4">
    <source>
        <dbReference type="ARBA" id="ARBA00022448"/>
    </source>
</evidence>
<comment type="caution">
    <text evidence="10">The sequence shown here is derived from an EMBL/GenBank/DDBJ whole genome shotgun (WGS) entry which is preliminary data.</text>
</comment>
<evidence type="ECO:0000256" key="2">
    <source>
        <dbReference type="ARBA" id="ARBA00006602"/>
    </source>
</evidence>
<keyword evidence="5" id="KW-1005">Bacterial flagellum biogenesis</keyword>
<evidence type="ECO:0000256" key="7">
    <source>
        <dbReference type="ARBA" id="ARBA00023225"/>
    </source>
</evidence>